<name>E1SRX7_FERBD</name>
<dbReference type="GeneID" id="67180976"/>
<dbReference type="AlphaFoldDB" id="E1SRX7"/>
<reference evidence="2 3" key="1">
    <citation type="journal article" date="2010" name="Stand. Genomic Sci.">
        <title>Complete genome sequence of Ferrimonas balearica type strain (PAT).</title>
        <authorList>
            <person name="Nolan M."/>
            <person name="Sikorski J."/>
            <person name="Davenport K."/>
            <person name="Lucas S."/>
            <person name="Glavina Del Rio T."/>
            <person name="Tice H."/>
            <person name="Cheng J."/>
            <person name="Goodwin L."/>
            <person name="Pitluck S."/>
            <person name="Liolios K."/>
            <person name="Ivanova N."/>
            <person name="Mavromatis K."/>
            <person name="Ovchinnikova G."/>
            <person name="Pati A."/>
            <person name="Chen A."/>
            <person name="Palaniappan K."/>
            <person name="Land M."/>
            <person name="Hauser L."/>
            <person name="Chang Y."/>
            <person name="Jeffries C."/>
            <person name="Tapia R."/>
            <person name="Brettin T."/>
            <person name="Detter J."/>
            <person name="Han C."/>
            <person name="Yasawong M."/>
            <person name="Rohde M."/>
            <person name="Tindall B."/>
            <person name="Goker M."/>
            <person name="Woyke T."/>
            <person name="Bristow J."/>
            <person name="Eisen J."/>
            <person name="Markowitz V."/>
            <person name="Hugenholtz P."/>
            <person name="Kyrpides N."/>
            <person name="Klenk H."/>
            <person name="Lapidus A."/>
        </authorList>
    </citation>
    <scope>NUCLEOTIDE SEQUENCE [LARGE SCALE GENOMIC DNA]</scope>
    <source>
        <strain evidence="3">DSM 9799 / CCM 4581 / KCTC 23876 / PAT</strain>
    </source>
</reference>
<accession>E1SRX7</accession>
<protein>
    <submittedName>
        <fullName evidence="2">Uncharacterized protein</fullName>
    </submittedName>
</protein>
<evidence type="ECO:0000313" key="2">
    <source>
        <dbReference type="EMBL" id="ADN74946.1"/>
    </source>
</evidence>
<proteinExistence type="predicted"/>
<keyword evidence="3" id="KW-1185">Reference proteome</keyword>
<dbReference type="KEGG" id="fbl:Fbal_0735"/>
<organism evidence="2 3">
    <name type="scientific">Ferrimonas balearica (strain DSM 9799 / CCM 4581 / KCTC 23876 / PAT)</name>
    <dbReference type="NCBI Taxonomy" id="550540"/>
    <lineage>
        <taxon>Bacteria</taxon>
        <taxon>Pseudomonadati</taxon>
        <taxon>Pseudomonadota</taxon>
        <taxon>Gammaproteobacteria</taxon>
        <taxon>Alteromonadales</taxon>
        <taxon>Ferrimonadaceae</taxon>
        <taxon>Ferrimonas</taxon>
    </lineage>
</organism>
<dbReference type="EMBL" id="CP002209">
    <property type="protein sequence ID" value="ADN74946.1"/>
    <property type="molecule type" value="Genomic_DNA"/>
</dbReference>
<dbReference type="RefSeq" id="WP_013344252.1">
    <property type="nucleotide sequence ID" value="NC_014541.1"/>
</dbReference>
<evidence type="ECO:0000256" key="1">
    <source>
        <dbReference type="SAM" id="SignalP"/>
    </source>
</evidence>
<keyword evidence="1" id="KW-0732">Signal</keyword>
<feature type="signal peptide" evidence="1">
    <location>
        <begin position="1"/>
        <end position="25"/>
    </location>
</feature>
<dbReference type="STRING" id="550540.Fbal_0735"/>
<dbReference type="Proteomes" id="UP000006683">
    <property type="component" value="Chromosome"/>
</dbReference>
<gene>
    <name evidence="2" type="ordered locus">Fbal_0735</name>
</gene>
<evidence type="ECO:0000313" key="3">
    <source>
        <dbReference type="Proteomes" id="UP000006683"/>
    </source>
</evidence>
<dbReference type="HOGENOM" id="CLU_2142178_0_0_6"/>
<sequence>MQRPSRLLCGWPLVVAVFLVPTAEANDLPITTEPPVELPPAMAPADENLWELRWGQPDSHWFVTSDWEPSQQTRVEGGYQMGRARLSLDVRHQQDRNRGDQMALSLIARYRF</sequence>
<feature type="chain" id="PRO_5003151529" evidence="1">
    <location>
        <begin position="26"/>
        <end position="112"/>
    </location>
</feature>